<evidence type="ECO:0000313" key="1">
    <source>
        <dbReference type="EMBL" id="ENY79547.1"/>
    </source>
</evidence>
<dbReference type="Proteomes" id="UP000013237">
    <property type="component" value="Unassembled WGS sequence"/>
</dbReference>
<dbReference type="AlphaFoldDB" id="A0AAD2ZVE2"/>
<dbReference type="EMBL" id="APBQ01000006">
    <property type="protein sequence ID" value="ENY79547.1"/>
    <property type="molecule type" value="Genomic_DNA"/>
</dbReference>
<comment type="caution">
    <text evidence="1">The sequence shown here is derived from an EMBL/GenBank/DDBJ whole genome shotgun (WGS) entry which is preliminary data.</text>
</comment>
<protein>
    <submittedName>
        <fullName evidence="1">Uncharacterized protein</fullName>
    </submittedName>
</protein>
<sequence>MNYSKCKATALFEATSAFNFPETEESYKASVSLTSTGLIDTWLHDFRVAYTPCQAHQIAVGLLRAAMNLRLSLTNAYDRKSMKVYDTIGFWTQLIMPHLSKPQVGIDKMHCDGDGADFAAIGALRDPDPVVHFADEAQAIYDLSIRPYEQSIMLQFGWVAWMLSPTEAEWFADQLWVAAFLAAKASGVSN</sequence>
<accession>A0AAD2ZVE2</accession>
<name>A0AAD2ZVE2_PSEPU</name>
<dbReference type="RefSeq" id="WP_004573920.1">
    <property type="nucleotide sequence ID" value="NZ_APBQ01000006.1"/>
</dbReference>
<reference evidence="1 2" key="1">
    <citation type="submission" date="2013-02" db="EMBL/GenBank/DDBJ databases">
        <title>Insights into the proteome of triclosan-resistant Pseudomonas putida TRO1, isolated from activated sludge.</title>
        <authorList>
            <person name="Lolas I.B."/>
            <person name="Almeida B."/>
            <person name="Starnawski P.M."/>
            <person name="Soenderkaer M."/>
            <person name="Nielsen K.L."/>
            <person name="Nielsen J.L."/>
        </authorList>
    </citation>
    <scope>NUCLEOTIDE SEQUENCE [LARGE SCALE GENOMIC DNA]</scope>
    <source>
        <strain evidence="1 2">TRO1</strain>
    </source>
</reference>
<proteinExistence type="predicted"/>
<gene>
    <name evidence="1" type="ORF">C206_01057</name>
</gene>
<evidence type="ECO:0000313" key="2">
    <source>
        <dbReference type="Proteomes" id="UP000013237"/>
    </source>
</evidence>
<organism evidence="1 2">
    <name type="scientific">Pseudomonas putida TRO1</name>
    <dbReference type="NCBI Taxonomy" id="1227924"/>
    <lineage>
        <taxon>Bacteria</taxon>
        <taxon>Pseudomonadati</taxon>
        <taxon>Pseudomonadota</taxon>
        <taxon>Gammaproteobacteria</taxon>
        <taxon>Pseudomonadales</taxon>
        <taxon>Pseudomonadaceae</taxon>
        <taxon>Pseudomonas</taxon>
    </lineage>
</organism>